<evidence type="ECO:0000256" key="5">
    <source>
        <dbReference type="ARBA" id="ARBA00023204"/>
    </source>
</evidence>
<dbReference type="NCBIfam" id="TIGR00194">
    <property type="entry name" value="uvrC"/>
    <property type="match status" value="1"/>
</dbReference>
<evidence type="ECO:0000259" key="8">
    <source>
        <dbReference type="PROSITE" id="PS50164"/>
    </source>
</evidence>
<dbReference type="InterPro" id="IPR004791">
    <property type="entry name" value="UvrC"/>
</dbReference>
<evidence type="ECO:0000256" key="2">
    <source>
        <dbReference type="ARBA" id="ARBA00022763"/>
    </source>
</evidence>
<dbReference type="InterPro" id="IPR038476">
    <property type="entry name" value="UvrC_RNase_H_dom_sf"/>
</dbReference>
<dbReference type="EMBL" id="CP129113">
    <property type="protein sequence ID" value="WLV23732.1"/>
    <property type="molecule type" value="Genomic_DNA"/>
</dbReference>
<dbReference type="Pfam" id="PF14520">
    <property type="entry name" value="HHH_5"/>
    <property type="match status" value="1"/>
</dbReference>
<evidence type="ECO:0000256" key="4">
    <source>
        <dbReference type="ARBA" id="ARBA00022881"/>
    </source>
</evidence>
<dbReference type="PROSITE" id="PS50165">
    <property type="entry name" value="UVRC"/>
    <property type="match status" value="1"/>
</dbReference>
<dbReference type="InterPro" id="IPR035901">
    <property type="entry name" value="GIY-YIG_endonuc_sf"/>
</dbReference>
<dbReference type="CDD" id="cd10434">
    <property type="entry name" value="GIY-YIG_UvrC_Cho"/>
    <property type="match status" value="1"/>
</dbReference>
<dbReference type="InterPro" id="IPR010994">
    <property type="entry name" value="RuvA_2-like"/>
</dbReference>
<reference evidence="10" key="1">
    <citation type="submission" date="2023-06" db="EMBL/GenBank/DDBJ databases">
        <title>A Treasure from Seagulls: Isolation and Description of Aciduricobacillus qingdaonensis gen. nov., sp. nov., a Rare Obligately Uric Acid-utilizing Member in the Family Bacillaceae.</title>
        <authorList>
            <person name="Liu W."/>
            <person name="Wang B."/>
        </authorList>
    </citation>
    <scope>NUCLEOTIDE SEQUENCE</scope>
    <source>
        <strain evidence="10">44XB</strain>
    </source>
</reference>
<keyword evidence="11" id="KW-1185">Reference proteome</keyword>
<dbReference type="SUPFAM" id="SSF47781">
    <property type="entry name" value="RuvA domain 2-like"/>
    <property type="match status" value="1"/>
</dbReference>
<evidence type="ECO:0000256" key="6">
    <source>
        <dbReference type="HAMAP-Rule" id="MF_00203"/>
    </source>
</evidence>
<evidence type="ECO:0000256" key="1">
    <source>
        <dbReference type="ARBA" id="ARBA00022490"/>
    </source>
</evidence>
<dbReference type="SUPFAM" id="SSF82771">
    <property type="entry name" value="GIY-YIG endonuclease"/>
    <property type="match status" value="1"/>
</dbReference>
<evidence type="ECO:0000259" key="9">
    <source>
        <dbReference type="PROSITE" id="PS50165"/>
    </source>
</evidence>
<dbReference type="Proteomes" id="UP001180087">
    <property type="component" value="Chromosome"/>
</dbReference>
<evidence type="ECO:0000313" key="11">
    <source>
        <dbReference type="Proteomes" id="UP001180087"/>
    </source>
</evidence>
<dbReference type="PANTHER" id="PTHR30562">
    <property type="entry name" value="UVRC/OXIDOREDUCTASE"/>
    <property type="match status" value="1"/>
</dbReference>
<dbReference type="SMART" id="SM00465">
    <property type="entry name" value="GIYc"/>
    <property type="match status" value="1"/>
</dbReference>
<protein>
    <recommendedName>
        <fullName evidence="6">UvrABC system protein C</fullName>
        <shortName evidence="6">Protein UvrC</shortName>
    </recommendedName>
    <alternativeName>
        <fullName evidence="6">Excinuclease ABC subunit C</fullName>
    </alternativeName>
</protein>
<comment type="subcellular location">
    <subcellularLocation>
        <location evidence="6">Cytoplasm</location>
    </subcellularLocation>
</comment>
<feature type="domain" description="UvrC family homology region profile" evidence="9">
    <location>
        <begin position="247"/>
        <end position="466"/>
    </location>
</feature>
<keyword evidence="2 6" id="KW-0227">DNA damage</keyword>
<comment type="function">
    <text evidence="6">The UvrABC repair system catalyzes the recognition and processing of DNA lesions. UvrC both incises the 5' and 3' sides of the lesion. The N-terminal half is responsible for the 3' incision and the C-terminal half is responsible for the 5' incision.</text>
</comment>
<keyword evidence="5 6" id="KW-0234">DNA repair</keyword>
<evidence type="ECO:0000259" key="7">
    <source>
        <dbReference type="PROSITE" id="PS50151"/>
    </source>
</evidence>
<comment type="subunit">
    <text evidence="6">Interacts with UvrB in an incision complex.</text>
</comment>
<dbReference type="InterPro" id="IPR050066">
    <property type="entry name" value="UvrABC_protein_C"/>
</dbReference>
<keyword evidence="3 6" id="KW-0228">DNA excision</keyword>
<dbReference type="Pfam" id="PF01541">
    <property type="entry name" value="GIY-YIG"/>
    <property type="match status" value="1"/>
</dbReference>
<organism evidence="10 11">
    <name type="scientific">Aciduricibacillus chroicocephali</name>
    <dbReference type="NCBI Taxonomy" id="3054939"/>
    <lineage>
        <taxon>Bacteria</taxon>
        <taxon>Bacillati</taxon>
        <taxon>Bacillota</taxon>
        <taxon>Bacilli</taxon>
        <taxon>Bacillales</taxon>
        <taxon>Bacillaceae</taxon>
        <taxon>Aciduricibacillus</taxon>
    </lineage>
</organism>
<dbReference type="SUPFAM" id="SSF46600">
    <property type="entry name" value="C-terminal UvrC-binding domain of UvrB"/>
    <property type="match status" value="1"/>
</dbReference>
<keyword evidence="4 6" id="KW-0267">Excision nuclease</keyword>
<evidence type="ECO:0000256" key="3">
    <source>
        <dbReference type="ARBA" id="ARBA00022769"/>
    </source>
</evidence>
<dbReference type="Gene3D" id="3.30.420.340">
    <property type="entry name" value="UvrC, RNAse H endonuclease domain"/>
    <property type="match status" value="1"/>
</dbReference>
<proteinExistence type="inferred from homology"/>
<sequence length="600" mass="69354">MNERIKEKLAVLPAQPGCYLMKDRHGTVIYAGKSKMLKNRVRSYFTGAHDKKTQRLVQEIEDFEYIVTSSDTEALILELNLIKKYDPKYNIMLKDDKTYPYLKITNERHPRLITTRKVKKDKGKYFGPYPNVYAARETKKLLDRLYPLRKCNNPPGRYCLYYHMHQCHACSLNPPSTEEYRKIVQEMASFLQGGHKEIKQNLKKKMEEAAEALNFERAKELRDQIIHIESVMEQQKMTLNDEQDRDVFGFSYDKGWICIQVFFIRQGKLIEREVSIIPFYDDPNDTFLSFIGRFYLHENHPLPKSVLVPVGTDTEALANVLDTDVHTPYRGRKKELVELAMKNAEIALNEKFSVIELNEERTILAVEQLGEILNIAIPHRIEAFDNSNIQGADPVSAMIVFTDGRADKKEYRKYKIRNVEGPDDYETMREVIRRRYSRILKEDGALPDLIIVDGGKGQMSAALDVLENELGLDVPLAGLVKDDKHKTGELMYGTPPEIVPLERQSQVFYLVQRIQDEVHRFAITFHRQLRGKSMVRSELDSVPGVGAKRRNLLLTHFKNITDLKNAEVDQIAKLGIPKNTAEQILAHLNRPEEESEEEAE</sequence>
<keyword evidence="1 6" id="KW-0963">Cytoplasm</keyword>
<dbReference type="InterPro" id="IPR036876">
    <property type="entry name" value="UVR_dom_sf"/>
</dbReference>
<dbReference type="Gene3D" id="1.10.150.20">
    <property type="entry name" value="5' to 3' exonuclease, C-terminal subdomain"/>
    <property type="match status" value="1"/>
</dbReference>
<dbReference type="Pfam" id="PF08459">
    <property type="entry name" value="UvrC_RNaseH_dom"/>
    <property type="match status" value="1"/>
</dbReference>
<dbReference type="Pfam" id="PF22920">
    <property type="entry name" value="UvrC_RNaseH"/>
    <property type="match status" value="1"/>
</dbReference>
<dbReference type="InterPro" id="IPR000305">
    <property type="entry name" value="GIY-YIG_endonuc"/>
</dbReference>
<dbReference type="InterPro" id="IPR001943">
    <property type="entry name" value="UVR_dom"/>
</dbReference>
<dbReference type="HAMAP" id="MF_00203">
    <property type="entry name" value="UvrC"/>
    <property type="match status" value="1"/>
</dbReference>
<evidence type="ECO:0000313" key="10">
    <source>
        <dbReference type="EMBL" id="WLV23732.1"/>
    </source>
</evidence>
<gene>
    <name evidence="6 10" type="primary">uvrC</name>
    <name evidence="10" type="ORF">QR721_08755</name>
</gene>
<dbReference type="Gene3D" id="3.40.1440.10">
    <property type="entry name" value="GIY-YIG endonuclease"/>
    <property type="match status" value="1"/>
</dbReference>
<name>A0ABY9KTZ4_9BACI</name>
<accession>A0ABY9KTZ4</accession>
<dbReference type="PROSITE" id="PS50164">
    <property type="entry name" value="GIY_YIG"/>
    <property type="match status" value="1"/>
</dbReference>
<dbReference type="PROSITE" id="PS50151">
    <property type="entry name" value="UVR"/>
    <property type="match status" value="1"/>
</dbReference>
<comment type="similarity">
    <text evidence="6">Belongs to the UvrC family.</text>
</comment>
<dbReference type="Gene3D" id="4.10.860.10">
    <property type="entry name" value="UVR domain"/>
    <property type="match status" value="1"/>
</dbReference>
<dbReference type="Pfam" id="PF02151">
    <property type="entry name" value="UVR"/>
    <property type="match status" value="1"/>
</dbReference>
<dbReference type="InterPro" id="IPR047296">
    <property type="entry name" value="GIY-YIG_UvrC_Cho"/>
</dbReference>
<dbReference type="PANTHER" id="PTHR30562:SF1">
    <property type="entry name" value="UVRABC SYSTEM PROTEIN C"/>
    <property type="match status" value="1"/>
</dbReference>
<keyword evidence="6" id="KW-0742">SOS response</keyword>
<feature type="domain" description="GIY-YIG" evidence="8">
    <location>
        <begin position="14"/>
        <end position="91"/>
    </location>
</feature>
<dbReference type="InterPro" id="IPR001162">
    <property type="entry name" value="UvrC_RNase_H_dom"/>
</dbReference>
<feature type="domain" description="UVR" evidence="7">
    <location>
        <begin position="196"/>
        <end position="231"/>
    </location>
</feature>
<dbReference type="RefSeq" id="WP_348026037.1">
    <property type="nucleotide sequence ID" value="NZ_CP129113.1"/>
</dbReference>